<evidence type="ECO:0000313" key="2">
    <source>
        <dbReference type="EMBL" id="KAJ3024678.1"/>
    </source>
</evidence>
<evidence type="ECO:0000313" key="3">
    <source>
        <dbReference type="Proteomes" id="UP001212841"/>
    </source>
</evidence>
<evidence type="ECO:0000256" key="1">
    <source>
        <dbReference type="SAM" id="MobiDB-lite"/>
    </source>
</evidence>
<comment type="caution">
    <text evidence="2">The sequence shown here is derived from an EMBL/GenBank/DDBJ whole genome shotgun (WGS) entry which is preliminary data.</text>
</comment>
<dbReference type="EMBL" id="JADGJD010003245">
    <property type="protein sequence ID" value="KAJ3024678.1"/>
    <property type="molecule type" value="Genomic_DNA"/>
</dbReference>
<dbReference type="AlphaFoldDB" id="A0AAD5RZ44"/>
<name>A0AAD5RZ44_9FUNG</name>
<accession>A0AAD5RZ44</accession>
<protein>
    <submittedName>
        <fullName evidence="2">Uncharacterized protein</fullName>
    </submittedName>
</protein>
<dbReference type="Proteomes" id="UP001212841">
    <property type="component" value="Unassembled WGS sequence"/>
</dbReference>
<organism evidence="2 3">
    <name type="scientific">Rhizophlyctis rosea</name>
    <dbReference type="NCBI Taxonomy" id="64517"/>
    <lineage>
        <taxon>Eukaryota</taxon>
        <taxon>Fungi</taxon>
        <taxon>Fungi incertae sedis</taxon>
        <taxon>Chytridiomycota</taxon>
        <taxon>Chytridiomycota incertae sedis</taxon>
        <taxon>Chytridiomycetes</taxon>
        <taxon>Rhizophlyctidales</taxon>
        <taxon>Rhizophlyctidaceae</taxon>
        <taxon>Rhizophlyctis</taxon>
    </lineage>
</organism>
<feature type="region of interest" description="Disordered" evidence="1">
    <location>
        <begin position="231"/>
        <end position="258"/>
    </location>
</feature>
<feature type="non-terminal residue" evidence="2">
    <location>
        <position position="1"/>
    </location>
</feature>
<gene>
    <name evidence="2" type="ORF">HK097_006869</name>
</gene>
<keyword evidence="3" id="KW-1185">Reference proteome</keyword>
<feature type="non-terminal residue" evidence="2">
    <location>
        <position position="290"/>
    </location>
</feature>
<sequence>FTTTYEIGIPTDQALTDVVINTTSHILNLLPKLDPRDSVEFSAWYGRTYFYPSGKVMNQFVPETAYLPDQLNELLKERIVRSLFINRADPTFPPFCQSLIEASTTDPYETSQHHILQLSLLDIQNPSLPTFTIKLLADPHFLAPPSPSVPYNAPFIPQPTRRSTAPKVKKKVVVESVLVPEGEVQVLGLTYGVKKTLVSDLVAGPDRWYHDIRVGVSVRRKVDIDLENLTWNDNTPPDETDQFLNDSPTTPPQNPAQIDLPSLKTYFHSLRILETINTTDTASKKKRKRA</sequence>
<proteinExistence type="predicted"/>
<reference evidence="2" key="1">
    <citation type="submission" date="2020-05" db="EMBL/GenBank/DDBJ databases">
        <title>Phylogenomic resolution of chytrid fungi.</title>
        <authorList>
            <person name="Stajich J.E."/>
            <person name="Amses K."/>
            <person name="Simmons R."/>
            <person name="Seto K."/>
            <person name="Myers J."/>
            <person name="Bonds A."/>
            <person name="Quandt C.A."/>
            <person name="Barry K."/>
            <person name="Liu P."/>
            <person name="Grigoriev I."/>
            <person name="Longcore J.E."/>
            <person name="James T.Y."/>
        </authorList>
    </citation>
    <scope>NUCLEOTIDE SEQUENCE</scope>
    <source>
        <strain evidence="2">JEL0318</strain>
    </source>
</reference>